<evidence type="ECO:0000256" key="4">
    <source>
        <dbReference type="ARBA" id="ARBA00023125"/>
    </source>
</evidence>
<evidence type="ECO:0000313" key="8">
    <source>
        <dbReference type="Proteomes" id="UP001044222"/>
    </source>
</evidence>
<dbReference type="SMART" id="SM00980">
    <property type="entry name" value="THAP"/>
    <property type="match status" value="1"/>
</dbReference>
<sequence length="119" mass="13494">MQCFPTDVLQKNKWVHAIRRDEGEDFAVRRYSTYVCGLHFEESDMHVHVESGRKYLTAQAVPSRFSWNNWGKTKKRETATSKRRGDVGFGEEMGGVAELSDAAIATTGHDYDCRPPPGE</sequence>
<evidence type="ECO:0000256" key="3">
    <source>
        <dbReference type="ARBA" id="ARBA00022833"/>
    </source>
</evidence>
<dbReference type="AlphaFoldDB" id="A0A9D3N1V2"/>
<keyword evidence="2 5" id="KW-0863">Zinc-finger</keyword>
<keyword evidence="4 5" id="KW-0238">DNA-binding</keyword>
<dbReference type="PROSITE" id="PS50950">
    <property type="entry name" value="ZF_THAP"/>
    <property type="match status" value="1"/>
</dbReference>
<accession>A0A9D3N1V2</accession>
<protein>
    <recommendedName>
        <fullName evidence="6">THAP-type domain-containing protein</fullName>
    </recommendedName>
</protein>
<dbReference type="GO" id="GO:0008270">
    <property type="term" value="F:zinc ion binding"/>
    <property type="evidence" value="ECO:0007669"/>
    <property type="project" value="UniProtKB-KW"/>
</dbReference>
<dbReference type="InterPro" id="IPR006612">
    <property type="entry name" value="THAP_Znf"/>
</dbReference>
<gene>
    <name evidence="7" type="ORF">ANANG_G00018030</name>
</gene>
<keyword evidence="8" id="KW-1185">Reference proteome</keyword>
<dbReference type="GO" id="GO:0003677">
    <property type="term" value="F:DNA binding"/>
    <property type="evidence" value="ECO:0007669"/>
    <property type="project" value="UniProtKB-UniRule"/>
</dbReference>
<proteinExistence type="predicted"/>
<organism evidence="7 8">
    <name type="scientific">Anguilla anguilla</name>
    <name type="common">European freshwater eel</name>
    <name type="synonym">Muraena anguilla</name>
    <dbReference type="NCBI Taxonomy" id="7936"/>
    <lineage>
        <taxon>Eukaryota</taxon>
        <taxon>Metazoa</taxon>
        <taxon>Chordata</taxon>
        <taxon>Craniata</taxon>
        <taxon>Vertebrata</taxon>
        <taxon>Euteleostomi</taxon>
        <taxon>Actinopterygii</taxon>
        <taxon>Neopterygii</taxon>
        <taxon>Teleostei</taxon>
        <taxon>Anguilliformes</taxon>
        <taxon>Anguillidae</taxon>
        <taxon>Anguilla</taxon>
    </lineage>
</organism>
<evidence type="ECO:0000256" key="2">
    <source>
        <dbReference type="ARBA" id="ARBA00022771"/>
    </source>
</evidence>
<feature type="domain" description="THAP-type" evidence="6">
    <location>
        <begin position="1"/>
        <end position="65"/>
    </location>
</feature>
<reference evidence="7" key="1">
    <citation type="submission" date="2021-01" db="EMBL/GenBank/DDBJ databases">
        <title>A chromosome-scale assembly of European eel, Anguilla anguilla.</title>
        <authorList>
            <person name="Henkel C."/>
            <person name="Jong-Raadsen S.A."/>
            <person name="Dufour S."/>
            <person name="Weltzien F.-A."/>
            <person name="Palstra A.P."/>
            <person name="Pelster B."/>
            <person name="Spaink H.P."/>
            <person name="Van Den Thillart G.E."/>
            <person name="Jansen H."/>
            <person name="Zahm M."/>
            <person name="Klopp C."/>
            <person name="Cedric C."/>
            <person name="Louis A."/>
            <person name="Berthelot C."/>
            <person name="Parey E."/>
            <person name="Roest Crollius H."/>
            <person name="Montfort J."/>
            <person name="Robinson-Rechavi M."/>
            <person name="Bucao C."/>
            <person name="Bouchez O."/>
            <person name="Gislard M."/>
            <person name="Lluch J."/>
            <person name="Milhes M."/>
            <person name="Lampietro C."/>
            <person name="Lopez Roques C."/>
            <person name="Donnadieu C."/>
            <person name="Braasch I."/>
            <person name="Desvignes T."/>
            <person name="Postlethwait J."/>
            <person name="Bobe J."/>
            <person name="Guiguen Y."/>
            <person name="Dirks R."/>
        </authorList>
    </citation>
    <scope>NUCLEOTIDE SEQUENCE</scope>
    <source>
        <strain evidence="7">Tag_6206</strain>
        <tissue evidence="7">Liver</tissue>
    </source>
</reference>
<name>A0A9D3N1V2_ANGAN</name>
<keyword evidence="1" id="KW-0479">Metal-binding</keyword>
<dbReference type="Pfam" id="PF05485">
    <property type="entry name" value="THAP"/>
    <property type="match status" value="1"/>
</dbReference>
<evidence type="ECO:0000259" key="6">
    <source>
        <dbReference type="PROSITE" id="PS50950"/>
    </source>
</evidence>
<evidence type="ECO:0000256" key="5">
    <source>
        <dbReference type="PROSITE-ProRule" id="PRU00309"/>
    </source>
</evidence>
<comment type="caution">
    <text evidence="7">The sequence shown here is derived from an EMBL/GenBank/DDBJ whole genome shotgun (WGS) entry which is preliminary data.</text>
</comment>
<keyword evidence="3" id="KW-0862">Zinc</keyword>
<dbReference type="SUPFAM" id="SSF57716">
    <property type="entry name" value="Glucocorticoid receptor-like (DNA-binding domain)"/>
    <property type="match status" value="1"/>
</dbReference>
<evidence type="ECO:0000256" key="1">
    <source>
        <dbReference type="ARBA" id="ARBA00022723"/>
    </source>
</evidence>
<dbReference type="Proteomes" id="UP001044222">
    <property type="component" value="Unassembled WGS sequence"/>
</dbReference>
<dbReference type="EMBL" id="JAFIRN010000001">
    <property type="protein sequence ID" value="KAG5857303.1"/>
    <property type="molecule type" value="Genomic_DNA"/>
</dbReference>
<feature type="non-terminal residue" evidence="7">
    <location>
        <position position="1"/>
    </location>
</feature>
<evidence type="ECO:0000313" key="7">
    <source>
        <dbReference type="EMBL" id="KAG5857303.1"/>
    </source>
</evidence>